<reference evidence="3 4" key="1">
    <citation type="submission" date="2023-10" db="EMBL/GenBank/DDBJ databases">
        <title>Rubellicoccus peritrichatus gen. nov., sp. nov., isolated from an algae of coral reef tank.</title>
        <authorList>
            <person name="Luo J."/>
        </authorList>
    </citation>
    <scope>NUCLEOTIDE SEQUENCE [LARGE SCALE GENOMIC DNA]</scope>
    <source>
        <strain evidence="3 4">CR14</strain>
    </source>
</reference>
<dbReference type="EMBL" id="CP136920">
    <property type="protein sequence ID" value="WOO41004.1"/>
    <property type="molecule type" value="Genomic_DNA"/>
</dbReference>
<keyword evidence="2" id="KW-0812">Transmembrane</keyword>
<gene>
    <name evidence="3" type="ORF">RZN69_20485</name>
</gene>
<evidence type="ECO:0000256" key="2">
    <source>
        <dbReference type="SAM" id="Phobius"/>
    </source>
</evidence>
<evidence type="ECO:0000313" key="3">
    <source>
        <dbReference type="EMBL" id="WOO41004.1"/>
    </source>
</evidence>
<proteinExistence type="predicted"/>
<feature type="transmembrane region" description="Helical" evidence="2">
    <location>
        <begin position="490"/>
        <end position="507"/>
    </location>
</feature>
<keyword evidence="2" id="KW-0472">Membrane</keyword>
<feature type="region of interest" description="Disordered" evidence="1">
    <location>
        <begin position="215"/>
        <end position="236"/>
    </location>
</feature>
<dbReference type="AlphaFoldDB" id="A0AAQ3LAJ5"/>
<name>A0AAQ3LAJ5_9BACT</name>
<dbReference type="KEGG" id="puo:RZN69_20485"/>
<dbReference type="RefSeq" id="WP_317833321.1">
    <property type="nucleotide sequence ID" value="NZ_CP136920.1"/>
</dbReference>
<evidence type="ECO:0000313" key="4">
    <source>
        <dbReference type="Proteomes" id="UP001304300"/>
    </source>
</evidence>
<dbReference type="Proteomes" id="UP001304300">
    <property type="component" value="Chromosome"/>
</dbReference>
<accession>A0AAQ3LAJ5</accession>
<evidence type="ECO:0000256" key="1">
    <source>
        <dbReference type="SAM" id="MobiDB-lite"/>
    </source>
</evidence>
<keyword evidence="2" id="KW-1133">Transmembrane helix</keyword>
<sequence>MKLWVLSLALLLSFHVECFGLGIVAVELGKDHHWGIESDPLTNEKGVWLSHEQNGATHSGFFLQYLTSPTTVSDDTLPFFIPKGDAQSRAIVDWPNANQEPIAVFAEQMGTMLLPSAIVVYGENDDVDEDDDEANARVAPYALPGDALGFLQPTFTQGIPTHFLDSSVSIRRSNLSLEPVVGLPLATDRESHQRNGRSIGPVVYVGRHAPVVGNTRKAGSYGSGYTQGNHVRPPMGTPNRSMFPHAYVWKPDKYDRRALSARMGSGLGNGNLLGSGNVGETSQQDSVSESAVMKAAPSNMEYFVLEGSDCDDEDKDKLEHCSIAQDGTTTSKALATPMAPLATPPDSGLGIFRETNGNENQYDFIQAAADANPILIRETTGAVISDHIRFIFSDEFTFFEIDTPVGWQTQQSSFGGTTEVIYYIPGDGSSPVNLKDGLAFQFRLTTDDPLSIGTTSVEARLFGSVFIPGSGLFPFSQFETFTDAVVVPEPLHGVVIASAIAFMVSLFRRRISYTHSK</sequence>
<protein>
    <submittedName>
        <fullName evidence="3">Uncharacterized protein</fullName>
    </submittedName>
</protein>
<organism evidence="3 4">
    <name type="scientific">Rubellicoccus peritrichatus</name>
    <dbReference type="NCBI Taxonomy" id="3080537"/>
    <lineage>
        <taxon>Bacteria</taxon>
        <taxon>Pseudomonadati</taxon>
        <taxon>Verrucomicrobiota</taxon>
        <taxon>Opitutia</taxon>
        <taxon>Puniceicoccales</taxon>
        <taxon>Cerasicoccaceae</taxon>
        <taxon>Rubellicoccus</taxon>
    </lineage>
</organism>
<keyword evidence="4" id="KW-1185">Reference proteome</keyword>